<evidence type="ECO:0008006" key="10">
    <source>
        <dbReference type="Google" id="ProtNLM"/>
    </source>
</evidence>
<keyword evidence="3" id="KW-1003">Cell membrane</keyword>
<dbReference type="SUPFAM" id="SSF103473">
    <property type="entry name" value="MFS general substrate transporter"/>
    <property type="match status" value="1"/>
</dbReference>
<feature type="transmembrane region" description="Helical" evidence="7">
    <location>
        <begin position="317"/>
        <end position="334"/>
    </location>
</feature>
<keyword evidence="4 7" id="KW-0812">Transmembrane</keyword>
<feature type="transmembrane region" description="Helical" evidence="7">
    <location>
        <begin position="12"/>
        <end position="38"/>
    </location>
</feature>
<dbReference type="Gene3D" id="1.20.1250.20">
    <property type="entry name" value="MFS general substrate transporter like domains"/>
    <property type="match status" value="1"/>
</dbReference>
<evidence type="ECO:0000256" key="6">
    <source>
        <dbReference type="ARBA" id="ARBA00023136"/>
    </source>
</evidence>
<dbReference type="AlphaFoldDB" id="A0A9W6Q1E5"/>
<dbReference type="EMBL" id="BSRZ01000018">
    <property type="protein sequence ID" value="GLW66849.1"/>
    <property type="molecule type" value="Genomic_DNA"/>
</dbReference>
<comment type="subcellular location">
    <subcellularLocation>
        <location evidence="1">Cell inner membrane</location>
        <topology evidence="1">Multi-pass membrane protein</topology>
    </subcellularLocation>
</comment>
<proteinExistence type="predicted"/>
<feature type="transmembrane region" description="Helical" evidence="7">
    <location>
        <begin position="179"/>
        <end position="201"/>
    </location>
</feature>
<keyword evidence="2" id="KW-0813">Transport</keyword>
<gene>
    <name evidence="8" type="ORF">Arub01_50930</name>
</gene>
<keyword evidence="5 7" id="KW-1133">Transmembrane helix</keyword>
<sequence length="417" mass="42135">MGIRDLLNRPAFRRLLVAQSVASFGDWLGTFALVALVLERTGSATAAGGVLVLRLLPSALAAPLVARVVTRWRHRGVLMTANLVRAGLAAALPFLPSLWWLCGWAVALGVVGLMFLPARDAAVPVLLRHRGEEPGGRTLQLANGVTMALSCAMIPIGAGAFGALVFLSDLLAWTGRDHLVAVSALDAAAYLISLVAVRGLPRLGPRRGARGAGLLAALRFPAVGAVLPAVAAVSLGLGSLFAVGAPFVRDVLRAGFAGFGALVALLGVGAFAGVLGARLCRGAGLIGQIRLGAAAQGLVIIAMGALASTAWWFPGTVLLAAAATATLIGGITYLQETLAGPGRALGLTALHAVLRSGWAVAAAAASAAADALGRTSLVPVDVAPAGLVLIVAGLAVFCGTFLVRRPDGEDRAVTDLG</sequence>
<evidence type="ECO:0000313" key="9">
    <source>
        <dbReference type="Proteomes" id="UP001165124"/>
    </source>
</evidence>
<dbReference type="PANTHER" id="PTHR23513:SF9">
    <property type="entry name" value="ENTEROBACTIN EXPORTER ENTS"/>
    <property type="match status" value="1"/>
</dbReference>
<evidence type="ECO:0000256" key="5">
    <source>
        <dbReference type="ARBA" id="ARBA00022989"/>
    </source>
</evidence>
<dbReference type="Proteomes" id="UP001165124">
    <property type="component" value="Unassembled WGS sequence"/>
</dbReference>
<feature type="transmembrane region" description="Helical" evidence="7">
    <location>
        <begin position="289"/>
        <end position="311"/>
    </location>
</feature>
<evidence type="ECO:0000256" key="4">
    <source>
        <dbReference type="ARBA" id="ARBA00022692"/>
    </source>
</evidence>
<feature type="transmembrane region" description="Helical" evidence="7">
    <location>
        <begin position="222"/>
        <end position="248"/>
    </location>
</feature>
<feature type="transmembrane region" description="Helical" evidence="7">
    <location>
        <begin position="98"/>
        <end position="118"/>
    </location>
</feature>
<name>A0A9W6Q1E5_9ACTN</name>
<evidence type="ECO:0000256" key="2">
    <source>
        <dbReference type="ARBA" id="ARBA00022448"/>
    </source>
</evidence>
<evidence type="ECO:0000256" key="1">
    <source>
        <dbReference type="ARBA" id="ARBA00004429"/>
    </source>
</evidence>
<feature type="transmembrane region" description="Helical" evidence="7">
    <location>
        <begin position="254"/>
        <end position="277"/>
    </location>
</feature>
<feature type="transmembrane region" description="Helical" evidence="7">
    <location>
        <begin position="44"/>
        <end position="64"/>
    </location>
</feature>
<protein>
    <recommendedName>
        <fullName evidence="10">MFS transporter</fullName>
    </recommendedName>
</protein>
<feature type="transmembrane region" description="Helical" evidence="7">
    <location>
        <begin position="385"/>
        <end position="403"/>
    </location>
</feature>
<evidence type="ECO:0000256" key="3">
    <source>
        <dbReference type="ARBA" id="ARBA00022475"/>
    </source>
</evidence>
<keyword evidence="6 7" id="KW-0472">Membrane</keyword>
<dbReference type="RefSeq" id="WP_067918714.1">
    <property type="nucleotide sequence ID" value="NZ_BSRZ01000018.1"/>
</dbReference>
<reference evidence="8" key="1">
    <citation type="submission" date="2023-02" db="EMBL/GenBank/DDBJ databases">
        <title>Actinomadura rubrobrunea NBRC 14622.</title>
        <authorList>
            <person name="Ichikawa N."/>
            <person name="Sato H."/>
            <person name="Tonouchi N."/>
        </authorList>
    </citation>
    <scope>NUCLEOTIDE SEQUENCE</scope>
    <source>
        <strain evidence="8">NBRC 14622</strain>
    </source>
</reference>
<dbReference type="GO" id="GO:0005886">
    <property type="term" value="C:plasma membrane"/>
    <property type="evidence" value="ECO:0007669"/>
    <property type="project" value="UniProtKB-SubCell"/>
</dbReference>
<evidence type="ECO:0000256" key="7">
    <source>
        <dbReference type="SAM" id="Phobius"/>
    </source>
</evidence>
<keyword evidence="9" id="KW-1185">Reference proteome</keyword>
<dbReference type="PANTHER" id="PTHR23513">
    <property type="entry name" value="INTEGRAL MEMBRANE EFFLUX PROTEIN-RELATED"/>
    <property type="match status" value="1"/>
</dbReference>
<evidence type="ECO:0000313" key="8">
    <source>
        <dbReference type="EMBL" id="GLW66849.1"/>
    </source>
</evidence>
<feature type="transmembrane region" description="Helical" evidence="7">
    <location>
        <begin position="346"/>
        <end position="365"/>
    </location>
</feature>
<accession>A0A9W6Q1E5</accession>
<comment type="caution">
    <text evidence="8">The sequence shown here is derived from an EMBL/GenBank/DDBJ whole genome shotgun (WGS) entry which is preliminary data.</text>
</comment>
<feature type="transmembrane region" description="Helical" evidence="7">
    <location>
        <begin position="139"/>
        <end position="167"/>
    </location>
</feature>
<dbReference type="InterPro" id="IPR036259">
    <property type="entry name" value="MFS_trans_sf"/>
</dbReference>
<organism evidence="8 9">
    <name type="scientific">Actinomadura rubrobrunea</name>
    <dbReference type="NCBI Taxonomy" id="115335"/>
    <lineage>
        <taxon>Bacteria</taxon>
        <taxon>Bacillati</taxon>
        <taxon>Actinomycetota</taxon>
        <taxon>Actinomycetes</taxon>
        <taxon>Streptosporangiales</taxon>
        <taxon>Thermomonosporaceae</taxon>
        <taxon>Actinomadura</taxon>
    </lineage>
</organism>